<proteinExistence type="inferred from homology"/>
<dbReference type="Gene3D" id="3.90.1150.10">
    <property type="entry name" value="Aspartate Aminotransferase, domain 1"/>
    <property type="match status" value="1"/>
</dbReference>
<dbReference type="PANTHER" id="PTHR30244:SF36">
    <property type="entry name" value="3-OXO-GLUCOSE-6-PHOSPHATE:GLUTAMATE AMINOTRANSFERASE"/>
    <property type="match status" value="1"/>
</dbReference>
<reference evidence="6 7" key="1">
    <citation type="submission" date="2014-07" db="EMBL/GenBank/DDBJ databases">
        <title>Draft genome sequence of Thalassospira profundimaris PR54-5.</title>
        <authorList>
            <person name="Lai Q."/>
            <person name="Shao Z."/>
        </authorList>
    </citation>
    <scope>NUCLEOTIDE SEQUENCE [LARGE SCALE GENOMIC DNA]</scope>
    <source>
        <strain evidence="6 7">PR54-5</strain>
    </source>
</reference>
<dbReference type="PIRSF" id="PIRSF000390">
    <property type="entry name" value="PLP_StrS"/>
    <property type="match status" value="1"/>
</dbReference>
<evidence type="ECO:0000256" key="2">
    <source>
        <dbReference type="ARBA" id="ARBA00037999"/>
    </source>
</evidence>
<dbReference type="PANTHER" id="PTHR30244">
    <property type="entry name" value="TRANSAMINASE"/>
    <property type="match status" value="1"/>
</dbReference>
<sequence>MNSVPFVALDRCHETLKADLSKIFDATVASNELVLGKACREFELRFADFCETEFAIGCGNGLDALTLALRAAGIGENDEVIVPANSFIATALAVSSVGAKPVFVDCLEGTYSIDIGGIESNITPKTRAIIVVHLYGIPADMDPIVALANKHGLFVLEDAAQAHGATYKGKKIGSLGHAAAFSFYPTKNLGALGDGGAVTTDDPVLAERIRKLCNYGSTVKYQHELQGVNSRLDSLQANVLSYKLSLLPDWNERRRQIAAKYHESLGECSDYLDLPQVTKAGEAVWHLFPVLLKGIARQSVIDALAELQVSTGIHYPYTIDKTEAYDSPVSVPVAEKVAEGGISLPMDPYLTDGEIDYVCSALKSVLEQLVGD</sequence>
<dbReference type="InterPro" id="IPR015421">
    <property type="entry name" value="PyrdxlP-dep_Trfase_major"/>
</dbReference>
<evidence type="ECO:0000256" key="3">
    <source>
        <dbReference type="PIRSR" id="PIRSR000390-1"/>
    </source>
</evidence>
<dbReference type="Pfam" id="PF01041">
    <property type="entry name" value="DegT_DnrJ_EryC1"/>
    <property type="match status" value="1"/>
</dbReference>
<dbReference type="InterPro" id="IPR015422">
    <property type="entry name" value="PyrdxlP-dep_Trfase_small"/>
</dbReference>
<accession>A0A367WKX7</accession>
<protein>
    <recommendedName>
        <fullName evidence="8">Erythromycin biosynthesis sensory transduction protein eryC1</fullName>
    </recommendedName>
</protein>
<dbReference type="CDD" id="cd00616">
    <property type="entry name" value="AHBA_syn"/>
    <property type="match status" value="1"/>
</dbReference>
<evidence type="ECO:0000256" key="5">
    <source>
        <dbReference type="RuleBase" id="RU004508"/>
    </source>
</evidence>
<dbReference type="GO" id="GO:0000271">
    <property type="term" value="P:polysaccharide biosynthetic process"/>
    <property type="evidence" value="ECO:0007669"/>
    <property type="project" value="TreeGrafter"/>
</dbReference>
<dbReference type="AlphaFoldDB" id="A0A367WKX7"/>
<evidence type="ECO:0000313" key="7">
    <source>
        <dbReference type="Proteomes" id="UP000252255"/>
    </source>
</evidence>
<dbReference type="InterPro" id="IPR015424">
    <property type="entry name" value="PyrdxlP-dep_Trfase"/>
</dbReference>
<evidence type="ECO:0000313" key="6">
    <source>
        <dbReference type="EMBL" id="RCK42093.1"/>
    </source>
</evidence>
<dbReference type="SUPFAM" id="SSF53383">
    <property type="entry name" value="PLP-dependent transferases"/>
    <property type="match status" value="1"/>
</dbReference>
<dbReference type="InterPro" id="IPR000653">
    <property type="entry name" value="DegT/StrS_aminotransferase"/>
</dbReference>
<gene>
    <name evidence="6" type="ORF">TH30_21285</name>
</gene>
<comment type="caution">
    <text evidence="6">The sequence shown here is derived from an EMBL/GenBank/DDBJ whole genome shotgun (WGS) entry which is preliminary data.</text>
</comment>
<organism evidence="6 7">
    <name type="scientific">Thalassospira profundimaris</name>
    <dbReference type="NCBI Taxonomy" id="502049"/>
    <lineage>
        <taxon>Bacteria</taxon>
        <taxon>Pseudomonadati</taxon>
        <taxon>Pseudomonadota</taxon>
        <taxon>Alphaproteobacteria</taxon>
        <taxon>Rhodospirillales</taxon>
        <taxon>Thalassospiraceae</taxon>
        <taxon>Thalassospira</taxon>
    </lineage>
</organism>
<feature type="modified residue" description="N6-(pyridoxal phosphate)lysine" evidence="4">
    <location>
        <position position="187"/>
    </location>
</feature>
<dbReference type="Gene3D" id="3.40.640.10">
    <property type="entry name" value="Type I PLP-dependent aspartate aminotransferase-like (Major domain)"/>
    <property type="match status" value="1"/>
</dbReference>
<name>A0A367WKX7_9PROT</name>
<dbReference type="GO" id="GO:0008483">
    <property type="term" value="F:transaminase activity"/>
    <property type="evidence" value="ECO:0007669"/>
    <property type="project" value="TreeGrafter"/>
</dbReference>
<dbReference type="EMBL" id="JPWI01000018">
    <property type="protein sequence ID" value="RCK42093.1"/>
    <property type="molecule type" value="Genomic_DNA"/>
</dbReference>
<dbReference type="GO" id="GO:0030170">
    <property type="term" value="F:pyridoxal phosphate binding"/>
    <property type="evidence" value="ECO:0007669"/>
    <property type="project" value="TreeGrafter"/>
</dbReference>
<evidence type="ECO:0000256" key="4">
    <source>
        <dbReference type="PIRSR" id="PIRSR000390-2"/>
    </source>
</evidence>
<keyword evidence="1 4" id="KW-0663">Pyridoxal phosphate</keyword>
<evidence type="ECO:0008006" key="8">
    <source>
        <dbReference type="Google" id="ProtNLM"/>
    </source>
</evidence>
<feature type="active site" description="Proton acceptor" evidence="3">
    <location>
        <position position="187"/>
    </location>
</feature>
<evidence type="ECO:0000256" key="1">
    <source>
        <dbReference type="ARBA" id="ARBA00022898"/>
    </source>
</evidence>
<dbReference type="Proteomes" id="UP000252255">
    <property type="component" value="Unassembled WGS sequence"/>
</dbReference>
<comment type="similarity">
    <text evidence="2 5">Belongs to the DegT/DnrJ/EryC1 family.</text>
</comment>